<evidence type="ECO:0000313" key="1">
    <source>
        <dbReference type="EMBL" id="KLO08108.1"/>
    </source>
</evidence>
<dbReference type="InParanoid" id="A0A0H2REZ4"/>
<keyword evidence="2" id="KW-1185">Reference proteome</keyword>
<dbReference type="Proteomes" id="UP000053477">
    <property type="component" value="Unassembled WGS sequence"/>
</dbReference>
<protein>
    <submittedName>
        <fullName evidence="1">Uncharacterized protein</fullName>
    </submittedName>
</protein>
<dbReference type="EMBL" id="KQ086106">
    <property type="protein sequence ID" value="KLO08108.1"/>
    <property type="molecule type" value="Genomic_DNA"/>
</dbReference>
<reference evidence="1 2" key="1">
    <citation type="submission" date="2015-04" db="EMBL/GenBank/DDBJ databases">
        <title>Complete genome sequence of Schizopora paradoxa KUC8140, a cosmopolitan wood degrader in East Asia.</title>
        <authorList>
            <consortium name="DOE Joint Genome Institute"/>
            <person name="Min B."/>
            <person name="Park H."/>
            <person name="Jang Y."/>
            <person name="Kim J.-J."/>
            <person name="Kim K.H."/>
            <person name="Pangilinan J."/>
            <person name="Lipzen A."/>
            <person name="Riley R."/>
            <person name="Grigoriev I.V."/>
            <person name="Spatafora J.W."/>
            <person name="Choi I.-G."/>
        </authorList>
    </citation>
    <scope>NUCLEOTIDE SEQUENCE [LARGE SCALE GENOMIC DNA]</scope>
    <source>
        <strain evidence="1 2">KUC8140</strain>
    </source>
</reference>
<name>A0A0H2REZ4_9AGAM</name>
<sequence>MKVTTASSTLQNARMSRTSDLFDTRSFHWLSRLPQILSWRVIRGARKGQKES</sequence>
<accession>A0A0H2REZ4</accession>
<gene>
    <name evidence="1" type="ORF">SCHPADRAFT_622012</name>
</gene>
<proteinExistence type="predicted"/>
<dbReference type="AlphaFoldDB" id="A0A0H2REZ4"/>
<evidence type="ECO:0000313" key="2">
    <source>
        <dbReference type="Proteomes" id="UP000053477"/>
    </source>
</evidence>
<organism evidence="1 2">
    <name type="scientific">Schizopora paradoxa</name>
    <dbReference type="NCBI Taxonomy" id="27342"/>
    <lineage>
        <taxon>Eukaryota</taxon>
        <taxon>Fungi</taxon>
        <taxon>Dikarya</taxon>
        <taxon>Basidiomycota</taxon>
        <taxon>Agaricomycotina</taxon>
        <taxon>Agaricomycetes</taxon>
        <taxon>Hymenochaetales</taxon>
        <taxon>Schizoporaceae</taxon>
        <taxon>Schizopora</taxon>
    </lineage>
</organism>